<keyword evidence="6" id="KW-1185">Reference proteome</keyword>
<comment type="caution">
    <text evidence="5">The sequence shown here is derived from an EMBL/GenBank/DDBJ whole genome shotgun (WGS) entry which is preliminary data.</text>
</comment>
<protein>
    <submittedName>
        <fullName evidence="5">AraC family transcriptional regulator</fullName>
    </submittedName>
</protein>
<dbReference type="SUPFAM" id="SSF46689">
    <property type="entry name" value="Homeodomain-like"/>
    <property type="match status" value="1"/>
</dbReference>
<keyword evidence="2" id="KW-0238">DNA-binding</keyword>
<dbReference type="STRING" id="1101373.A9O67_00380"/>
<dbReference type="OrthoDB" id="6506763at2"/>
<dbReference type="Pfam" id="PF12625">
    <property type="entry name" value="Arabinose_bd"/>
    <property type="match status" value="1"/>
</dbReference>
<dbReference type="Gene3D" id="1.10.10.60">
    <property type="entry name" value="Homeodomain-like"/>
    <property type="match status" value="1"/>
</dbReference>
<organism evidence="5 6">
    <name type="scientific">Tepidimonas fonticaldi</name>
    <dbReference type="NCBI Taxonomy" id="1101373"/>
    <lineage>
        <taxon>Bacteria</taxon>
        <taxon>Pseudomonadati</taxon>
        <taxon>Pseudomonadota</taxon>
        <taxon>Betaproteobacteria</taxon>
        <taxon>Burkholderiales</taxon>
        <taxon>Tepidimonas</taxon>
    </lineage>
</organism>
<dbReference type="PANTHER" id="PTHR47894:SF1">
    <property type="entry name" value="HTH-TYPE TRANSCRIPTIONAL REGULATOR VQSM"/>
    <property type="match status" value="1"/>
</dbReference>
<keyword evidence="3" id="KW-0804">Transcription</keyword>
<reference evidence="5 6" key="1">
    <citation type="submission" date="2016-06" db="EMBL/GenBank/DDBJ databases">
        <title>Genome sequence of Tepidimonas fonticaldi PL17.</title>
        <authorList>
            <person name="Pinnaka A.K."/>
        </authorList>
    </citation>
    <scope>NUCLEOTIDE SEQUENCE [LARGE SCALE GENOMIC DNA]</scope>
    <source>
        <strain evidence="5 6">PL17</strain>
    </source>
</reference>
<evidence type="ECO:0000259" key="4">
    <source>
        <dbReference type="PROSITE" id="PS01124"/>
    </source>
</evidence>
<evidence type="ECO:0000256" key="2">
    <source>
        <dbReference type="ARBA" id="ARBA00023125"/>
    </source>
</evidence>
<dbReference type="Proteomes" id="UP000091969">
    <property type="component" value="Unassembled WGS sequence"/>
</dbReference>
<keyword evidence="1" id="KW-0805">Transcription regulation</keyword>
<dbReference type="InterPro" id="IPR032687">
    <property type="entry name" value="AraC-type_N"/>
</dbReference>
<dbReference type="GO" id="GO:0000976">
    <property type="term" value="F:transcription cis-regulatory region binding"/>
    <property type="evidence" value="ECO:0007669"/>
    <property type="project" value="TreeGrafter"/>
</dbReference>
<evidence type="ECO:0000313" key="6">
    <source>
        <dbReference type="Proteomes" id="UP000091969"/>
    </source>
</evidence>
<evidence type="ECO:0000313" key="5">
    <source>
        <dbReference type="EMBL" id="OBS31626.1"/>
    </source>
</evidence>
<dbReference type="RefSeq" id="WP_068606917.1">
    <property type="nucleotide sequence ID" value="NZ_LZDH01000012.1"/>
</dbReference>
<feature type="domain" description="HTH araC/xylS-type" evidence="4">
    <location>
        <begin position="260"/>
        <end position="356"/>
    </location>
</feature>
<dbReference type="InterPro" id="IPR009057">
    <property type="entry name" value="Homeodomain-like_sf"/>
</dbReference>
<dbReference type="Pfam" id="PF12833">
    <property type="entry name" value="HTH_18"/>
    <property type="match status" value="1"/>
</dbReference>
<dbReference type="EMBL" id="LZDH01000012">
    <property type="protein sequence ID" value="OBS31626.1"/>
    <property type="molecule type" value="Genomic_DNA"/>
</dbReference>
<proteinExistence type="predicted"/>
<dbReference type="InterPro" id="IPR018060">
    <property type="entry name" value="HTH_AraC"/>
</dbReference>
<dbReference type="AlphaFoldDB" id="A0A1A6DY72"/>
<gene>
    <name evidence="5" type="ORF">A9O67_00380</name>
</gene>
<sequence length="366" mass="40063">MASRFRSPSPAPSRPAPVAATPAAFAQAIVAAYGRRGQSAAAALAAAGLDEAALAAPDARLTSLPFERLSAHAMRELDDEALGWFSRRLPWGSYGMLARASLTAPDLGLALARWCRHHRLLTDDVTLTLERTGDTATLRLTEQRAPGADIADATERATTREFAHVSLLRNALGLAAWFIDSRIGLREAAFAYPAPRHADAYAVLFPGAHVGFDATQTVVTFDAAYLDQPLRRDEAALRAMLQRAVALMVHPDRRDRLLVERARTWLRSHPDGASAKRLADALHVSVRTLQRQLHEAGTSVQDLKDQVRRDLATEHLLRTRWPVKRIAAHVGFDNEKSFIRAFKAWIGQTPAAFRRGAGAQRTSPST</sequence>
<name>A0A1A6DY72_9BURK</name>
<dbReference type="GO" id="GO:0005829">
    <property type="term" value="C:cytosol"/>
    <property type="evidence" value="ECO:0007669"/>
    <property type="project" value="TreeGrafter"/>
</dbReference>
<dbReference type="SMART" id="SM00342">
    <property type="entry name" value="HTH_ARAC"/>
    <property type="match status" value="1"/>
</dbReference>
<dbReference type="PANTHER" id="PTHR47894">
    <property type="entry name" value="HTH-TYPE TRANSCRIPTIONAL REGULATOR GADX"/>
    <property type="match status" value="1"/>
</dbReference>
<evidence type="ECO:0000256" key="1">
    <source>
        <dbReference type="ARBA" id="ARBA00023015"/>
    </source>
</evidence>
<evidence type="ECO:0000256" key="3">
    <source>
        <dbReference type="ARBA" id="ARBA00023163"/>
    </source>
</evidence>
<dbReference type="PROSITE" id="PS01124">
    <property type="entry name" value="HTH_ARAC_FAMILY_2"/>
    <property type="match status" value="1"/>
</dbReference>
<accession>A0A1A6DY72</accession>
<dbReference type="GO" id="GO:0003700">
    <property type="term" value="F:DNA-binding transcription factor activity"/>
    <property type="evidence" value="ECO:0007669"/>
    <property type="project" value="InterPro"/>
</dbReference>